<feature type="region of interest" description="Disordered" evidence="1">
    <location>
        <begin position="1"/>
        <end position="66"/>
    </location>
</feature>
<dbReference type="Proteomes" id="UP000518752">
    <property type="component" value="Unassembled WGS sequence"/>
</dbReference>
<evidence type="ECO:0000313" key="3">
    <source>
        <dbReference type="Proteomes" id="UP000518752"/>
    </source>
</evidence>
<dbReference type="OrthoDB" id="3065087at2759"/>
<accession>A0A8H5GKU6</accession>
<gene>
    <name evidence="2" type="ORF">D9757_011398</name>
</gene>
<proteinExistence type="predicted"/>
<keyword evidence="3" id="KW-1185">Reference proteome</keyword>
<protein>
    <submittedName>
        <fullName evidence="2">Uncharacterized protein</fullName>
    </submittedName>
</protein>
<evidence type="ECO:0000313" key="2">
    <source>
        <dbReference type="EMBL" id="KAF5366901.1"/>
    </source>
</evidence>
<evidence type="ECO:0000256" key="1">
    <source>
        <dbReference type="SAM" id="MobiDB-lite"/>
    </source>
</evidence>
<sequence>MAEKKKIAIATKPPRGRKRDKVFDLFKKKQRSRSPAPSAVSGVSSHSGTPPNDPGSHRPGGSEVPSQLEIPVSLLEVQTEQVPGNQNQHEAQAQALIIATDVGTRGAVVPALGLNMSSPTEEVGVVNNNGDHGQAITGTAEQDPGGENWQDARVPVQMEATDQARGDPMSASAPEAASSLNTGTFGPVMDNHHHQAQISTSAADNVLSAVEHIAQGQNESHGKLPVMSEVRKAFVEGWKGLHKALHSRPPSLVFNMISTAAETSIDNQDKMQQLLQDIKDYLEIVNKALTQGMRKNQGIKFAKFLVDQTLKLYNMQAQNITKQVITAGIISHICKTW</sequence>
<organism evidence="2 3">
    <name type="scientific">Collybiopsis confluens</name>
    <dbReference type="NCBI Taxonomy" id="2823264"/>
    <lineage>
        <taxon>Eukaryota</taxon>
        <taxon>Fungi</taxon>
        <taxon>Dikarya</taxon>
        <taxon>Basidiomycota</taxon>
        <taxon>Agaricomycotina</taxon>
        <taxon>Agaricomycetes</taxon>
        <taxon>Agaricomycetidae</taxon>
        <taxon>Agaricales</taxon>
        <taxon>Marasmiineae</taxon>
        <taxon>Omphalotaceae</taxon>
        <taxon>Collybiopsis</taxon>
    </lineage>
</organism>
<feature type="compositionally biased region" description="Low complexity" evidence="1">
    <location>
        <begin position="33"/>
        <end position="48"/>
    </location>
</feature>
<name>A0A8H5GKU6_9AGAR</name>
<dbReference type="AlphaFoldDB" id="A0A8H5GKU6"/>
<comment type="caution">
    <text evidence="2">The sequence shown here is derived from an EMBL/GenBank/DDBJ whole genome shotgun (WGS) entry which is preliminary data.</text>
</comment>
<dbReference type="EMBL" id="JAACJN010000147">
    <property type="protein sequence ID" value="KAF5366901.1"/>
    <property type="molecule type" value="Genomic_DNA"/>
</dbReference>
<reference evidence="2 3" key="1">
    <citation type="journal article" date="2020" name="ISME J.">
        <title>Uncovering the hidden diversity of litter-decomposition mechanisms in mushroom-forming fungi.</title>
        <authorList>
            <person name="Floudas D."/>
            <person name="Bentzer J."/>
            <person name="Ahren D."/>
            <person name="Johansson T."/>
            <person name="Persson P."/>
            <person name="Tunlid A."/>
        </authorList>
    </citation>
    <scope>NUCLEOTIDE SEQUENCE [LARGE SCALE GENOMIC DNA]</scope>
    <source>
        <strain evidence="2 3">CBS 406.79</strain>
    </source>
</reference>